<proteinExistence type="predicted"/>
<keyword evidence="2" id="KW-0732">Signal</keyword>
<dbReference type="STRING" id="1387353.BSF38_03406"/>
<feature type="region of interest" description="Disordered" evidence="1">
    <location>
        <begin position="269"/>
        <end position="289"/>
    </location>
</feature>
<feature type="compositionally biased region" description="Pro residues" evidence="1">
    <location>
        <begin position="333"/>
        <end position="345"/>
    </location>
</feature>
<feature type="chain" id="PRO_5013092341" evidence="2">
    <location>
        <begin position="25"/>
        <end position="787"/>
    </location>
</feature>
<protein>
    <submittedName>
        <fullName evidence="3">Uncharacterized protein</fullName>
    </submittedName>
</protein>
<sequence length="787" mass="81675">MRRTTSALTTTILGAVLSASTVSAQQSLPSASARRAGNAATAAAPGSATGSNTAVDDPSFGMAAARGPRYLLRNGLDYIDYQEFDRALKYLREAEKRQVELGPAEKLKLKQAIERAQRGLRESIGSEAPYALSSRSRRPGGVVAAASDTRIAAAAPVPARTSSARANRREGDDRGEPIRLAAVEVPAESEAAALAPAEPSPLPEIPQQPEMPRLDVVNDRAEPAIMRPADAPTAPVVSRISPGDARTIPASTSKPAADAVAAQADLTTPFPDLDAAGPASTPALKSPAPATATTLVDEGVTLSTAAPEPTAPTAPAPAMITLETPAEAAAPSRPAPVSAPAPASAPQPLEVEPMALPPLGAATALEADKPAAEPEAPRVAVAPAPAPAAADLDLPSLPTDIQERGRDSAAPTQPKEADATAQPLPDAADDLPTLPGGPSGGPAEEAPAVAPPAGSLNRRAEAVPAEAEPVPVPVEVPAQEPAAEPVPAPAQDAPVAAPVADPVAAPVADPVAAPVADPVAAPVQEPAAPVAAPVQETPAPVAAPAFDPAQEAVAPRAPAVATRNRGVVERSESLLPPRANPVSTLTPELQNRVDEVARKMEDEYRISQAQPQPAAPPAEKGPNDLASDLRSQTQIDISRAPSPAEARPIRAIPVPEDWVPVGAREWSAQRKYWAAAATCHLPLYFQDPMLERYGHSVENFLGPKGRFLAYPVDKHTQTTQRNQIAQPFFSMGLFAGQILALPYNLIMDPPWEAQYDLGYWRPGDKIPTDMYYLPLHGTGPPLRGRQY</sequence>
<name>A0A1U7CSK5_9BACT</name>
<dbReference type="AlphaFoldDB" id="A0A1U7CSK5"/>
<keyword evidence="4" id="KW-1185">Reference proteome</keyword>
<dbReference type="KEGG" id="pbor:BSF38_03406"/>
<feature type="region of interest" description="Disordered" evidence="1">
    <location>
        <begin position="154"/>
        <end position="175"/>
    </location>
</feature>
<gene>
    <name evidence="3" type="ORF">BSF38_03406</name>
</gene>
<dbReference type="Proteomes" id="UP000186309">
    <property type="component" value="Chromosome"/>
</dbReference>
<feature type="region of interest" description="Disordered" evidence="1">
    <location>
        <begin position="605"/>
        <end position="626"/>
    </location>
</feature>
<feature type="region of interest" description="Disordered" evidence="1">
    <location>
        <begin position="39"/>
        <end position="58"/>
    </location>
</feature>
<feature type="compositionally biased region" description="Low complexity" evidence="1">
    <location>
        <begin position="39"/>
        <end position="54"/>
    </location>
</feature>
<organism evidence="3 4">
    <name type="scientific">Paludisphaera borealis</name>
    <dbReference type="NCBI Taxonomy" id="1387353"/>
    <lineage>
        <taxon>Bacteria</taxon>
        <taxon>Pseudomonadati</taxon>
        <taxon>Planctomycetota</taxon>
        <taxon>Planctomycetia</taxon>
        <taxon>Isosphaerales</taxon>
        <taxon>Isosphaeraceae</taxon>
        <taxon>Paludisphaera</taxon>
    </lineage>
</organism>
<evidence type="ECO:0000313" key="3">
    <source>
        <dbReference type="EMBL" id="APW61876.1"/>
    </source>
</evidence>
<evidence type="ECO:0000256" key="1">
    <source>
        <dbReference type="SAM" id="MobiDB-lite"/>
    </source>
</evidence>
<evidence type="ECO:0000313" key="4">
    <source>
        <dbReference type="Proteomes" id="UP000186309"/>
    </source>
</evidence>
<dbReference type="EMBL" id="CP019082">
    <property type="protein sequence ID" value="APW61876.1"/>
    <property type="molecule type" value="Genomic_DNA"/>
</dbReference>
<accession>A0A1U7CSK5</accession>
<feature type="region of interest" description="Disordered" evidence="1">
    <location>
        <begin position="367"/>
        <end position="469"/>
    </location>
</feature>
<feature type="compositionally biased region" description="Basic and acidic residues" evidence="1">
    <location>
        <begin position="367"/>
        <end position="376"/>
    </location>
</feature>
<feature type="compositionally biased region" description="Low complexity" evidence="1">
    <location>
        <begin position="431"/>
        <end position="455"/>
    </location>
</feature>
<feature type="region of interest" description="Disordered" evidence="1">
    <location>
        <begin position="326"/>
        <end position="351"/>
    </location>
</feature>
<feature type="compositionally biased region" description="Low complexity" evidence="1">
    <location>
        <begin position="377"/>
        <end position="390"/>
    </location>
</feature>
<feature type="signal peptide" evidence="2">
    <location>
        <begin position="1"/>
        <end position="24"/>
    </location>
</feature>
<reference evidence="4" key="1">
    <citation type="submission" date="2016-12" db="EMBL/GenBank/DDBJ databases">
        <title>Comparative genomics of four Isosphaeraceae planctomycetes: a common pool of plasmids and glycoside hydrolase genes.</title>
        <authorList>
            <person name="Ivanova A."/>
        </authorList>
    </citation>
    <scope>NUCLEOTIDE SEQUENCE [LARGE SCALE GENOMIC DNA]</scope>
    <source>
        <strain evidence="4">PX4</strain>
    </source>
</reference>
<dbReference type="RefSeq" id="WP_145952181.1">
    <property type="nucleotide sequence ID" value="NZ_CP019082.1"/>
</dbReference>
<dbReference type="OrthoDB" id="288935at2"/>
<evidence type="ECO:0000256" key="2">
    <source>
        <dbReference type="SAM" id="SignalP"/>
    </source>
</evidence>